<evidence type="ECO:0000256" key="3">
    <source>
        <dbReference type="ARBA" id="ARBA00038502"/>
    </source>
</evidence>
<dbReference type="GO" id="GO:0016747">
    <property type="term" value="F:acyltransferase activity, transferring groups other than amino-acyl groups"/>
    <property type="evidence" value="ECO:0007669"/>
    <property type="project" value="InterPro"/>
</dbReference>
<protein>
    <submittedName>
        <fullName evidence="5">Putative ribosomal N-acetyltransferase YdaF</fullName>
        <ecNumber evidence="5">1.1.1.25</ecNumber>
    </submittedName>
</protein>
<feature type="domain" description="N-acetyltransferase" evidence="4">
    <location>
        <begin position="9"/>
        <end position="171"/>
    </location>
</feature>
<sequence length="178" mass="20670">MTIKIDSNIELRLLKLSDSADIFNTINNQREYLGKWLPFVSFTQEIKDTEKFVNSIINAPQEKLEHTFTIRKQNQFIGLIGLKNTNKTTKITEIGYWLSEKFQKQGIMSKSVEKLCNFAFEEQGFYKIEIKCAVKNRASSNIPKKLGFELERIEHNGELLSGNIYTDLEVYSKLKSDF</sequence>
<dbReference type="SUPFAM" id="SSF55729">
    <property type="entry name" value="Acyl-CoA N-acyltransferases (Nat)"/>
    <property type="match status" value="1"/>
</dbReference>
<keyword evidence="1 5" id="KW-0808">Transferase</keyword>
<dbReference type="Proteomes" id="UP000234211">
    <property type="component" value="Unassembled WGS sequence"/>
</dbReference>
<comment type="similarity">
    <text evidence="3">Belongs to the acetyltransferase family. RimJ subfamily.</text>
</comment>
<gene>
    <name evidence="5" type="primary">ydaF</name>
    <name evidence="5" type="ORF">TNO020_260018</name>
</gene>
<keyword evidence="2" id="KW-0012">Acyltransferase</keyword>
<dbReference type="RefSeq" id="WP_101917083.1">
    <property type="nucleotide sequence ID" value="NZ_JAJGWS010000005.1"/>
</dbReference>
<keyword evidence="6" id="KW-1185">Reference proteome</keyword>
<dbReference type="PANTHER" id="PTHR43792">
    <property type="entry name" value="GNAT FAMILY, PUTATIVE (AFU_ORTHOLOGUE AFUA_3G00765)-RELATED-RELATED"/>
    <property type="match status" value="1"/>
</dbReference>
<dbReference type="InterPro" id="IPR016181">
    <property type="entry name" value="Acyl_CoA_acyltransferase"/>
</dbReference>
<reference evidence="6" key="1">
    <citation type="submission" date="2017-11" db="EMBL/GenBank/DDBJ databases">
        <authorList>
            <person name="Duchaud E."/>
        </authorList>
    </citation>
    <scope>NUCLEOTIDE SEQUENCE [LARGE SCALE GENOMIC DNA]</scope>
    <source>
        <strain evidence="6">Tenacibaculum sp. TNO020</strain>
    </source>
</reference>
<dbReference type="AlphaFoldDB" id="A0A2H1YGT6"/>
<name>A0A2H1YGT6_9FLAO</name>
<dbReference type="PANTHER" id="PTHR43792:SF8">
    <property type="entry name" value="[RIBOSOMAL PROTEIN US5]-ALANINE N-ACETYLTRANSFERASE"/>
    <property type="match status" value="1"/>
</dbReference>
<dbReference type="InterPro" id="IPR051531">
    <property type="entry name" value="N-acetyltransferase"/>
</dbReference>
<dbReference type="Pfam" id="PF13302">
    <property type="entry name" value="Acetyltransf_3"/>
    <property type="match status" value="1"/>
</dbReference>
<dbReference type="OrthoDB" id="883856at2"/>
<dbReference type="InterPro" id="IPR000182">
    <property type="entry name" value="GNAT_dom"/>
</dbReference>
<organism evidence="5 6">
    <name type="scientific">Tenacibaculum piscium</name>
    <dbReference type="NCBI Taxonomy" id="1458515"/>
    <lineage>
        <taxon>Bacteria</taxon>
        <taxon>Pseudomonadati</taxon>
        <taxon>Bacteroidota</taxon>
        <taxon>Flavobacteriia</taxon>
        <taxon>Flavobacteriales</taxon>
        <taxon>Flavobacteriaceae</taxon>
        <taxon>Tenacibaculum</taxon>
    </lineage>
</organism>
<dbReference type="EMBL" id="OENF01000019">
    <property type="protein sequence ID" value="SOS74591.1"/>
    <property type="molecule type" value="Genomic_DNA"/>
</dbReference>
<dbReference type="PROSITE" id="PS51186">
    <property type="entry name" value="GNAT"/>
    <property type="match status" value="1"/>
</dbReference>
<accession>A0A2H1YGT6</accession>
<dbReference type="EC" id="1.1.1.25" evidence="5"/>
<keyword evidence="5" id="KW-0560">Oxidoreductase</keyword>
<evidence type="ECO:0000256" key="1">
    <source>
        <dbReference type="ARBA" id="ARBA00022679"/>
    </source>
</evidence>
<dbReference type="Gene3D" id="3.40.630.30">
    <property type="match status" value="1"/>
</dbReference>
<evidence type="ECO:0000313" key="6">
    <source>
        <dbReference type="Proteomes" id="UP000234211"/>
    </source>
</evidence>
<proteinExistence type="inferred from homology"/>
<dbReference type="GO" id="GO:0004764">
    <property type="term" value="F:shikimate 3-dehydrogenase (NADP+) activity"/>
    <property type="evidence" value="ECO:0007669"/>
    <property type="project" value="UniProtKB-EC"/>
</dbReference>
<evidence type="ECO:0000259" key="4">
    <source>
        <dbReference type="PROSITE" id="PS51186"/>
    </source>
</evidence>
<evidence type="ECO:0000256" key="2">
    <source>
        <dbReference type="ARBA" id="ARBA00023315"/>
    </source>
</evidence>
<evidence type="ECO:0000313" key="5">
    <source>
        <dbReference type="EMBL" id="SOS74591.1"/>
    </source>
</evidence>